<dbReference type="OrthoDB" id="9815820at2"/>
<evidence type="ECO:0000256" key="5">
    <source>
        <dbReference type="ARBA" id="ARBA00022692"/>
    </source>
</evidence>
<feature type="transmembrane region" description="Helical" evidence="8">
    <location>
        <begin position="9"/>
        <end position="29"/>
    </location>
</feature>
<feature type="transmembrane region" description="Helical" evidence="8">
    <location>
        <begin position="204"/>
        <end position="225"/>
    </location>
</feature>
<keyword evidence="3" id="KW-1003">Cell membrane</keyword>
<dbReference type="Pfam" id="PF02653">
    <property type="entry name" value="BPD_transp_2"/>
    <property type="match status" value="1"/>
</dbReference>
<dbReference type="CDD" id="cd06579">
    <property type="entry name" value="TM_PBP1_transp_AraH_like"/>
    <property type="match status" value="1"/>
</dbReference>
<evidence type="ECO:0000256" key="2">
    <source>
        <dbReference type="ARBA" id="ARBA00022448"/>
    </source>
</evidence>
<evidence type="ECO:0000313" key="10">
    <source>
        <dbReference type="Proteomes" id="UP000184278"/>
    </source>
</evidence>
<reference evidence="10" key="1">
    <citation type="submission" date="2016-11" db="EMBL/GenBank/DDBJ databases">
        <authorList>
            <person name="Varghese N."/>
            <person name="Submissions S."/>
        </authorList>
    </citation>
    <scope>NUCLEOTIDE SEQUENCE [LARGE SCALE GENOMIC DNA]</scope>
    <source>
        <strain evidence="10">DSM 3071</strain>
    </source>
</reference>
<dbReference type="PANTHER" id="PTHR32196:SF21">
    <property type="entry name" value="ABC TRANSPORTER PERMEASE PROTEIN YPHD-RELATED"/>
    <property type="match status" value="1"/>
</dbReference>
<feature type="transmembrane region" description="Helical" evidence="8">
    <location>
        <begin position="120"/>
        <end position="137"/>
    </location>
</feature>
<keyword evidence="5 8" id="KW-0812">Transmembrane</keyword>
<keyword evidence="10" id="KW-1185">Reference proteome</keyword>
<feature type="transmembrane region" description="Helical" evidence="8">
    <location>
        <begin position="260"/>
        <end position="278"/>
    </location>
</feature>
<keyword evidence="6 8" id="KW-1133">Transmembrane helix</keyword>
<evidence type="ECO:0000313" key="9">
    <source>
        <dbReference type="EMBL" id="SHI82151.1"/>
    </source>
</evidence>
<dbReference type="GO" id="GO:0022857">
    <property type="term" value="F:transmembrane transporter activity"/>
    <property type="evidence" value="ECO:0007669"/>
    <property type="project" value="InterPro"/>
</dbReference>
<accession>A0A1M6E9M8</accession>
<evidence type="ECO:0000256" key="6">
    <source>
        <dbReference type="ARBA" id="ARBA00022989"/>
    </source>
</evidence>
<keyword evidence="7 8" id="KW-0472">Membrane</keyword>
<feature type="transmembrane region" description="Helical" evidence="8">
    <location>
        <begin position="41"/>
        <end position="61"/>
    </location>
</feature>
<dbReference type="GeneID" id="89508876"/>
<feature type="transmembrane region" description="Helical" evidence="8">
    <location>
        <begin position="284"/>
        <end position="303"/>
    </location>
</feature>
<proteinExistence type="predicted"/>
<evidence type="ECO:0000256" key="1">
    <source>
        <dbReference type="ARBA" id="ARBA00004651"/>
    </source>
</evidence>
<dbReference type="PANTHER" id="PTHR32196">
    <property type="entry name" value="ABC TRANSPORTER PERMEASE PROTEIN YPHD-RELATED-RELATED"/>
    <property type="match status" value="1"/>
</dbReference>
<feature type="transmembrane region" description="Helical" evidence="8">
    <location>
        <begin position="157"/>
        <end position="175"/>
    </location>
</feature>
<evidence type="ECO:0000256" key="4">
    <source>
        <dbReference type="ARBA" id="ARBA00022519"/>
    </source>
</evidence>
<feature type="transmembrane region" description="Helical" evidence="8">
    <location>
        <begin position="94"/>
        <end position="113"/>
    </location>
</feature>
<keyword evidence="2" id="KW-0813">Transport</keyword>
<gene>
    <name evidence="9" type="ORF">SAMN02745229_03687</name>
</gene>
<dbReference type="STRING" id="1121131.SAMN02745229_03687"/>
<evidence type="ECO:0000256" key="8">
    <source>
        <dbReference type="SAM" id="Phobius"/>
    </source>
</evidence>
<dbReference type="AlphaFoldDB" id="A0A1M6E9M8"/>
<dbReference type="RefSeq" id="WP_073389939.1">
    <property type="nucleotide sequence ID" value="NZ_FQXK01000042.1"/>
</dbReference>
<organism evidence="9 10">
    <name type="scientific">Butyrivibrio fibrisolvens DSM 3071</name>
    <dbReference type="NCBI Taxonomy" id="1121131"/>
    <lineage>
        <taxon>Bacteria</taxon>
        <taxon>Bacillati</taxon>
        <taxon>Bacillota</taxon>
        <taxon>Clostridia</taxon>
        <taxon>Lachnospirales</taxon>
        <taxon>Lachnospiraceae</taxon>
        <taxon>Butyrivibrio</taxon>
    </lineage>
</organism>
<feature type="transmembrane region" description="Helical" evidence="8">
    <location>
        <begin position="68"/>
        <end position="88"/>
    </location>
</feature>
<keyword evidence="4" id="KW-0997">Cell inner membrane</keyword>
<evidence type="ECO:0000256" key="3">
    <source>
        <dbReference type="ARBA" id="ARBA00022475"/>
    </source>
</evidence>
<protein>
    <submittedName>
        <fullName evidence="9">Ribose transport system permease protein</fullName>
    </submittedName>
</protein>
<evidence type="ECO:0000256" key="7">
    <source>
        <dbReference type="ARBA" id="ARBA00023136"/>
    </source>
</evidence>
<dbReference type="InterPro" id="IPR001851">
    <property type="entry name" value="ABC_transp_permease"/>
</dbReference>
<sequence>MKKLKENQWYGIVILVLMAILFWAVFKILRPDTFGSPDKVLQYIKTAFIYAIGGCGLYFICVMGPFDFSVGANIVLSAVVAVTASKYFGYAGLIIAPLICGTLVGLCNGIVYMKLQISSLIVTVGLSLIYEALAIFATNGKEAVLDKNLRAFGDYPWNIVLAFSAYLICAFILRYTKFGTYVYAIGSNEVVAKNMGVNIKKYKILAFTICGFFVGIQSILTISYGTSMTSASNLASMSRNFTPLMGTFFGLAFRKYGHPIVAIVIGEIIISMMFNGFVALGAPITIQNVITGIALLMIVTMTTKPVKGLVVK</sequence>
<comment type="subcellular location">
    <subcellularLocation>
        <location evidence="1">Cell membrane</location>
        <topology evidence="1">Multi-pass membrane protein</topology>
    </subcellularLocation>
</comment>
<dbReference type="Proteomes" id="UP000184278">
    <property type="component" value="Unassembled WGS sequence"/>
</dbReference>
<name>A0A1M6E9M8_BUTFI</name>
<dbReference type="GO" id="GO:0005886">
    <property type="term" value="C:plasma membrane"/>
    <property type="evidence" value="ECO:0007669"/>
    <property type="project" value="UniProtKB-SubCell"/>
</dbReference>
<dbReference type="EMBL" id="FQXK01000042">
    <property type="protein sequence ID" value="SHI82151.1"/>
    <property type="molecule type" value="Genomic_DNA"/>
</dbReference>